<reference evidence="6 7" key="1">
    <citation type="journal article" date="2010" name="DNA Res.">
        <title>Bacterial lifestyle in a deep-sea hydrothermal vent chimney revealed by the genome sequence of the thermophilic bacterium Deferribacter desulfuricans SSM1.</title>
        <authorList>
            <person name="Takaki Y."/>
            <person name="Shimamura S."/>
            <person name="Nakagawa S."/>
            <person name="Fukuhara Y."/>
            <person name="Horikawa H."/>
            <person name="Ankai A."/>
            <person name="Harada T."/>
            <person name="Hosoyama A."/>
            <person name="Oguchi A."/>
            <person name="Fukui S."/>
            <person name="Fujita N."/>
            <person name="Takami H."/>
            <person name="Takai K."/>
        </authorList>
    </citation>
    <scope>NUCLEOTIDE SEQUENCE [LARGE SCALE GENOMIC DNA]</scope>
    <source>
        <strain evidence="7">DSM 14783 / JCM 11476 / NBRC 101012 / SSM1</strain>
    </source>
</reference>
<feature type="domain" description="NAD-glutamate dehydrogenase ACT3" evidence="5">
    <location>
        <begin position="544"/>
        <end position="595"/>
    </location>
</feature>
<feature type="domain" description="NAD-glutamate dehydrogenase catalytic" evidence="2">
    <location>
        <begin position="710"/>
        <end position="1194"/>
    </location>
</feature>
<dbReference type="SUPFAM" id="SSF53223">
    <property type="entry name" value="Aminoacid dehydrogenase-like, N-terminal domain"/>
    <property type="match status" value="1"/>
</dbReference>
<dbReference type="HOGENOM" id="CLU_003404_1_1_0"/>
<accession>D3P9I2</accession>
<dbReference type="EC" id="1.4.1.2" evidence="6"/>
<keyword evidence="7" id="KW-1185">Reference proteome</keyword>
<evidence type="ECO:0000313" key="7">
    <source>
        <dbReference type="Proteomes" id="UP000001520"/>
    </source>
</evidence>
<dbReference type="Proteomes" id="UP000001520">
    <property type="component" value="Chromosome"/>
</dbReference>
<name>D3P9I2_DEFDS</name>
<dbReference type="PANTHER" id="PTHR43403">
    <property type="entry name" value="NAD-SPECIFIC GLUTAMATE DEHYDROGENASE"/>
    <property type="match status" value="1"/>
</dbReference>
<dbReference type="InterPro" id="IPR024727">
    <property type="entry name" value="NAD_Glu_DH_N_ACT1"/>
</dbReference>
<dbReference type="Pfam" id="PF21078">
    <property type="entry name" value="GDH_HM3"/>
    <property type="match status" value="1"/>
</dbReference>
<dbReference type="Pfam" id="PF21077">
    <property type="entry name" value="GDH_ACT3"/>
    <property type="match status" value="1"/>
</dbReference>
<feature type="domain" description="NAD-glutamate dehydrogenase N-terminal ACT1" evidence="4">
    <location>
        <begin position="42"/>
        <end position="180"/>
    </location>
</feature>
<dbReference type="InterPro" id="IPR048381">
    <property type="entry name" value="GDH_C"/>
</dbReference>
<evidence type="ECO:0000259" key="2">
    <source>
        <dbReference type="Pfam" id="PF05088"/>
    </source>
</evidence>
<dbReference type="Pfam" id="PF21074">
    <property type="entry name" value="GDH_C"/>
    <property type="match status" value="1"/>
</dbReference>
<dbReference type="GO" id="GO:0004352">
    <property type="term" value="F:glutamate dehydrogenase (NAD+) activity"/>
    <property type="evidence" value="ECO:0007669"/>
    <property type="project" value="UniProtKB-EC"/>
</dbReference>
<evidence type="ECO:0000259" key="4">
    <source>
        <dbReference type="Pfam" id="PF21075"/>
    </source>
</evidence>
<dbReference type="InterPro" id="IPR049056">
    <property type="entry name" value="NAD_Glu_DH_HM3"/>
</dbReference>
<dbReference type="InterPro" id="IPR036291">
    <property type="entry name" value="NAD(P)-bd_dom_sf"/>
</dbReference>
<dbReference type="PIRSF" id="PIRSF036761">
    <property type="entry name" value="GDH_Mll4104"/>
    <property type="match status" value="1"/>
</dbReference>
<dbReference type="InterPro" id="IPR007780">
    <property type="entry name" value="NAD_Glu_DH_bac"/>
</dbReference>
<feature type="domain" description="NAD-specific glutamate dehydrogenase C-terminal" evidence="3">
    <location>
        <begin position="1234"/>
        <end position="1555"/>
    </location>
</feature>
<dbReference type="RefSeq" id="WP_013008617.1">
    <property type="nucleotide sequence ID" value="NC_013939.1"/>
</dbReference>
<dbReference type="EMBL" id="AP011529">
    <property type="protein sequence ID" value="BAI81372.1"/>
    <property type="molecule type" value="Genomic_DNA"/>
</dbReference>
<dbReference type="SUPFAM" id="SSF51735">
    <property type="entry name" value="NAD(P)-binding Rossmann-fold domains"/>
    <property type="match status" value="1"/>
</dbReference>
<organism evidence="6 7">
    <name type="scientific">Deferribacter desulfuricans (strain DSM 14783 / JCM 11476 / NBRC 101012 / SSM1)</name>
    <dbReference type="NCBI Taxonomy" id="639282"/>
    <lineage>
        <taxon>Bacteria</taxon>
        <taxon>Pseudomonadati</taxon>
        <taxon>Deferribacterota</taxon>
        <taxon>Deferribacteres</taxon>
        <taxon>Deferribacterales</taxon>
        <taxon>Deferribacteraceae</taxon>
        <taxon>Deferribacter</taxon>
    </lineage>
</organism>
<evidence type="ECO:0000259" key="5">
    <source>
        <dbReference type="Pfam" id="PF21077"/>
    </source>
</evidence>
<dbReference type="KEGG" id="ddf:DEFDS_1921"/>
<evidence type="ECO:0000313" key="6">
    <source>
        <dbReference type="EMBL" id="BAI81372.1"/>
    </source>
</evidence>
<dbReference type="Gene3D" id="3.40.50.720">
    <property type="entry name" value="NAD(P)-binding Rossmann-like Domain"/>
    <property type="match status" value="1"/>
</dbReference>
<dbReference type="OrthoDB" id="9758052at2"/>
<dbReference type="GO" id="GO:0006538">
    <property type="term" value="P:L-glutamate catabolic process"/>
    <property type="evidence" value="ECO:0007669"/>
    <property type="project" value="InterPro"/>
</dbReference>
<evidence type="ECO:0000259" key="3">
    <source>
        <dbReference type="Pfam" id="PF21074"/>
    </source>
</evidence>
<sequence length="1561" mass="181101">MLNISCLTAKEILKHQGQENVYKRYLDLISKSYGENSVKYDFAKLLYSHLPQNLLSILSDNDLISFLDYLFDVLNNRKKKKFYLDKIHSLDTKFFIGNFSIISVVTDDRPFIVDSIREYFYEIRYNQQFLLHPIFNVKRDKKGEVVEIGESDLGFNNESFVIIFLEEIDESRLNEITAEIANIYEEIALAVDDFPNMVKVLTNLSEYYKNKNPEVSDFINWLIDGTFIIQGVRILDITDLKNEKFKADQLGVYKLNRTTKIIPKLVEAIKEKRLRFVEGYPVVMDKAIYKSKIKKRRNYDRIMFVDYENGKCRAVTVLGVFGKQGIATPPHKISILRKKIDNLFEYFKFVKGSHDYKWIQDTLNNYPKTEIFNLDSSDLVDVIRLLLTIQGKNQIRIYTKDFKPSKHLYALIIFPTDRFSAEVVNNISKKVAEKYNGKLLDISIRYDEHGYTFLHLHILAKDIKDLDAVKEEELKDIVIDEIKDWNDIFYEMLSYKFTGRKVDDIFALFSNSLSESYKSKMPPQEAVKDVEILYDLKGLVSRLSSVENQVYLKLYSDRRILLTEIMPVIDNIGLKVIEDEIYEVKKGEETLYISSILIANVEDAEEFLKRFKKILPEIVTAVIEERCENDKLNGLLLLEELTYREIEVLRTLRNYVSQVDVTLSKVTINQTLLKYHHISKHVVRMFEEKFDITKTVRNYDEVKDVAWGCLEEVQTLVEDTVFRKIFKLLDAIVRTNFYKTPERDYISIKISSRQLDFIPDPKPLYEIYVHSPKMEGVHLRGGKVARGGLRFSDRPDDFRTEILGLMKTQVVKNAVIVPTGSKGGFIVKKRFSDRQKDMEHVIEQYKTFIRGLLDITDNYQGRRIIHPDNVVVYDEKDPYLVVAADKGTATFSDIANSISIEYGFWLGDAFASGGKTGYDHKKIGITAKGAWECVKRHFRELGKDIQKEEFTVAGIGDMSGDVFGNGMLLSRKIRLLAAFNHIHIFIDPNPDAETSYIERLRLFKLPRSTWKDYNPELISEGGGVFDRSAKSIKLTPQMKEMFKTTKDEVSGQELIQMILKMDVELLWNGGIGTYVKDSSETNEEVGDHANDAVRVNAEDLKVKVVGEGGNLGFTQKARIKFASLGGKINTDALDNSAGVDISDHEVNLKIILDQFLKKKLIKDVKERNKLILDLTKAVEKLVLHDNYMQSQTVSCDLIRSKDNPIIFEETARFLKDIGLLDFKLENINFIKEKRDITRPELAVLLSYVKIFLYNEIEKNIDLNDPIIRKLYLSYYPEYMIKRFGEHLFEHRLAKEIVATVMVNKVINQTGITFFIELYKNTNQSFAKLMEKYLQIDELLNVEELRESIYALDNKAKAESQYRALIEIEKTLKLGVEWLVNETYEKLLLENKDIFLKIASKITSKMTGTIKEQMKFFTEELVDGGFSRKLAKEIANIKYLKPVFDIFEVVISKDIDIDTALNNYFKIGETFKFLDMKTAIKNVPISSEWDRINRENLLKKLKYLQKRLLEKVSLDAQFVKKLQNKEETFFNNYNNFINDVESGKVATLVPFNVILEMFLNIL</sequence>
<evidence type="ECO:0000256" key="1">
    <source>
        <dbReference type="ARBA" id="ARBA00023002"/>
    </source>
</evidence>
<dbReference type="InterPro" id="IPR049064">
    <property type="entry name" value="NAD_Glu_DH_ACT3"/>
</dbReference>
<dbReference type="STRING" id="639282.DEFDS_1921"/>
<gene>
    <name evidence="6" type="ordered locus">DEFDS_1921</name>
</gene>
<dbReference type="InterPro" id="IPR028971">
    <property type="entry name" value="NAD-GDH_cat"/>
</dbReference>
<dbReference type="Pfam" id="PF05088">
    <property type="entry name" value="Bac_GDH_CD"/>
    <property type="match status" value="1"/>
</dbReference>
<dbReference type="Pfam" id="PF21075">
    <property type="entry name" value="GDH_ACT1"/>
    <property type="match status" value="1"/>
</dbReference>
<dbReference type="eggNOG" id="COG2902">
    <property type="taxonomic scope" value="Bacteria"/>
</dbReference>
<dbReference type="InterPro" id="IPR049059">
    <property type="entry name" value="NAD_Glu_DH_HM1"/>
</dbReference>
<keyword evidence="1 6" id="KW-0560">Oxidoreductase</keyword>
<dbReference type="PANTHER" id="PTHR43403:SF1">
    <property type="entry name" value="NAD-SPECIFIC GLUTAMATE DEHYDROGENASE"/>
    <property type="match status" value="1"/>
</dbReference>
<dbReference type="Pfam" id="PF21073">
    <property type="entry name" value="GDH_HM1"/>
    <property type="match status" value="1"/>
</dbReference>
<dbReference type="GO" id="GO:0004069">
    <property type="term" value="F:L-aspartate:2-oxoglutarate aminotransferase activity"/>
    <property type="evidence" value="ECO:0007669"/>
    <property type="project" value="InterPro"/>
</dbReference>
<protein>
    <submittedName>
        <fullName evidence="6">NAD-glutamate dehydrogenase</fullName>
        <ecNumber evidence="6">1.4.1.2</ecNumber>
    </submittedName>
</protein>
<proteinExistence type="predicted"/>
<dbReference type="InterPro" id="IPR046346">
    <property type="entry name" value="Aminoacid_DH-like_N_sf"/>
</dbReference>